<accession>A0A934R108</accession>
<evidence type="ECO:0000313" key="2">
    <source>
        <dbReference type="Proteomes" id="UP000600139"/>
    </source>
</evidence>
<dbReference type="Proteomes" id="UP000600139">
    <property type="component" value="Unassembled WGS sequence"/>
</dbReference>
<dbReference type="EMBL" id="JAENIK010000004">
    <property type="protein sequence ID" value="MBK1814916.1"/>
    <property type="molecule type" value="Genomic_DNA"/>
</dbReference>
<reference evidence="1" key="1">
    <citation type="submission" date="2021-01" db="EMBL/GenBank/DDBJ databases">
        <title>Modified the classification status of verrucomicrobia.</title>
        <authorList>
            <person name="Feng X."/>
        </authorList>
    </citation>
    <scope>NUCLEOTIDE SEQUENCE</scope>
    <source>
        <strain evidence="1">JCM 18052</strain>
    </source>
</reference>
<comment type="caution">
    <text evidence="1">The sequence shown here is derived from an EMBL/GenBank/DDBJ whole genome shotgun (WGS) entry which is preliminary data.</text>
</comment>
<dbReference type="AlphaFoldDB" id="A0A934R108"/>
<name>A0A934R108_9BACT</name>
<dbReference type="RefSeq" id="WP_200349864.1">
    <property type="nucleotide sequence ID" value="NZ_JAENIK010000004.1"/>
</dbReference>
<organism evidence="1 2">
    <name type="scientific">Luteolibacter yonseiensis</name>
    <dbReference type="NCBI Taxonomy" id="1144680"/>
    <lineage>
        <taxon>Bacteria</taxon>
        <taxon>Pseudomonadati</taxon>
        <taxon>Verrucomicrobiota</taxon>
        <taxon>Verrucomicrobiia</taxon>
        <taxon>Verrucomicrobiales</taxon>
        <taxon>Verrucomicrobiaceae</taxon>
        <taxon>Luteolibacter</taxon>
    </lineage>
</organism>
<dbReference type="Pfam" id="PF06258">
    <property type="entry name" value="Mito_fiss_Elm1"/>
    <property type="match status" value="1"/>
</dbReference>
<sequence length="301" mass="32626">MKESLTIWMLGDGKPGHENQSLGLIDAIGRIVPCSVHRISLAGSRGLFTRVGTAVATSAGFPKPDLIVSAGHSTHLSLLWLARKHDASSIVLMRPSLPMGWFDLCIIPEHDLPDGSSRSNVILTRGALNRVALPEKTARGGKMLLIGGPSASHGWDGEQLVSALAEISTHGTWQLTDSRRTPEGFLKEVRERLPAIEIFPHTETSPDWLPQKLAAADEVWVTEDSVSMIYEALSSGGRVGLLPMPVTRPDSRVLKGIGMLVAGKFLTTFAGWRTSRQLDSPPSVLREADRCARRVVSYLSS</sequence>
<protein>
    <submittedName>
        <fullName evidence="1">Mitochondrial fission ELM1 family protein</fullName>
    </submittedName>
</protein>
<gene>
    <name evidence="1" type="ORF">JIN84_04775</name>
</gene>
<dbReference type="InterPro" id="IPR009367">
    <property type="entry name" value="Elm1-like"/>
</dbReference>
<proteinExistence type="predicted"/>
<keyword evidence="2" id="KW-1185">Reference proteome</keyword>
<evidence type="ECO:0000313" key="1">
    <source>
        <dbReference type="EMBL" id="MBK1814916.1"/>
    </source>
</evidence>